<gene>
    <name evidence="3" type="ORF">ENW96_02030</name>
</gene>
<accession>A0A7C3Z756</accession>
<proteinExistence type="predicted"/>
<reference evidence="3" key="1">
    <citation type="journal article" date="2020" name="mSystems">
        <title>Genome- and Community-Level Interaction Insights into Carbon Utilization and Element Cycling Functions of Hydrothermarchaeota in Hydrothermal Sediment.</title>
        <authorList>
            <person name="Zhou Z."/>
            <person name="Liu Y."/>
            <person name="Xu W."/>
            <person name="Pan J."/>
            <person name="Luo Z.H."/>
            <person name="Li M."/>
        </authorList>
    </citation>
    <scope>NUCLEOTIDE SEQUENCE [LARGE SCALE GENOMIC DNA]</scope>
    <source>
        <strain evidence="3">SpSt-897</strain>
    </source>
</reference>
<keyword evidence="1" id="KW-0560">Oxidoreductase</keyword>
<evidence type="ECO:0000313" key="3">
    <source>
        <dbReference type="EMBL" id="HGF33150.1"/>
    </source>
</evidence>
<dbReference type="NCBIfam" id="TIGR02175">
    <property type="entry name" value="PorC_KorC"/>
    <property type="match status" value="1"/>
</dbReference>
<organism evidence="3">
    <name type="scientific">Desulfobacca acetoxidans</name>
    <dbReference type="NCBI Taxonomy" id="60893"/>
    <lineage>
        <taxon>Bacteria</taxon>
        <taxon>Pseudomonadati</taxon>
        <taxon>Thermodesulfobacteriota</taxon>
        <taxon>Desulfobaccia</taxon>
        <taxon>Desulfobaccales</taxon>
        <taxon>Desulfobaccaceae</taxon>
        <taxon>Desulfobacca</taxon>
    </lineage>
</organism>
<dbReference type="EMBL" id="DTMF01000053">
    <property type="protein sequence ID" value="HGF33150.1"/>
    <property type="molecule type" value="Genomic_DNA"/>
</dbReference>
<dbReference type="Gene3D" id="3.40.920.10">
    <property type="entry name" value="Pyruvate-ferredoxin oxidoreductase, PFOR, domain III"/>
    <property type="match status" value="1"/>
</dbReference>
<dbReference type="AlphaFoldDB" id="A0A7C3Z756"/>
<protein>
    <submittedName>
        <fullName evidence="3">2-oxoacid:ferredoxin oxidoreductase subunit gamma</fullName>
    </submittedName>
</protein>
<evidence type="ECO:0000259" key="2">
    <source>
        <dbReference type="Pfam" id="PF01558"/>
    </source>
</evidence>
<comment type="caution">
    <text evidence="3">The sequence shown here is derived from an EMBL/GenBank/DDBJ whole genome shotgun (WGS) entry which is preliminary data.</text>
</comment>
<dbReference type="InterPro" id="IPR019752">
    <property type="entry name" value="Pyrv/ketoisovalerate_OxRed_cat"/>
</dbReference>
<dbReference type="PANTHER" id="PTHR42730:SF1">
    <property type="entry name" value="2-OXOGLUTARATE SYNTHASE SUBUNIT KORC"/>
    <property type="match status" value="1"/>
</dbReference>
<dbReference type="InterPro" id="IPR011894">
    <property type="entry name" value="PorC_KorC"/>
</dbReference>
<dbReference type="SUPFAM" id="SSF53323">
    <property type="entry name" value="Pyruvate-ferredoxin oxidoreductase, PFOR, domain III"/>
    <property type="match status" value="1"/>
</dbReference>
<dbReference type="PANTHER" id="PTHR42730">
    <property type="entry name" value="2-OXOGLUTARATE SYNTHASE SUBUNIT KORC"/>
    <property type="match status" value="1"/>
</dbReference>
<dbReference type="Pfam" id="PF01558">
    <property type="entry name" value="POR"/>
    <property type="match status" value="1"/>
</dbReference>
<feature type="domain" description="Pyruvate/ketoisovalerate oxidoreductase catalytic" evidence="2">
    <location>
        <begin position="13"/>
        <end position="172"/>
    </location>
</feature>
<dbReference type="GO" id="GO:0016625">
    <property type="term" value="F:oxidoreductase activity, acting on the aldehyde or oxo group of donors, iron-sulfur protein as acceptor"/>
    <property type="evidence" value="ECO:0007669"/>
    <property type="project" value="InterPro"/>
</dbReference>
<name>A0A7C3Z756_9BACT</name>
<dbReference type="InterPro" id="IPR052554">
    <property type="entry name" value="2-oxoglutarate_synth_KorC"/>
</dbReference>
<sequence length="186" mass="19457">MSQRLEIRLAGTGGQGIILAGVILAEAAGIHEGKFVAQTQSYGPEARGGASKSEVVISDQEIDYPQAIKPDILLCLNQEACDTYIFDVKSGGTLIVDSSLVHSLPTTRAIGLPFTKIAREQLGREMMANIVALGALVTLTGVVSGKNLEAAILARVPKGTEELNKKALQAGIKAAQAYLKSKAAKG</sequence>
<evidence type="ECO:0000256" key="1">
    <source>
        <dbReference type="ARBA" id="ARBA00023002"/>
    </source>
</evidence>
<dbReference type="InterPro" id="IPR002869">
    <property type="entry name" value="Pyrv_flavodox_OxRed_cen"/>
</dbReference>